<dbReference type="InterPro" id="IPR004358">
    <property type="entry name" value="Sig_transdc_His_kin-like_C"/>
</dbReference>
<dbReference type="STRING" id="1028.SAMN05661096_03884"/>
<evidence type="ECO:0000256" key="4">
    <source>
        <dbReference type="ARBA" id="ARBA00022777"/>
    </source>
</evidence>
<evidence type="ECO:0000259" key="7">
    <source>
        <dbReference type="PROSITE" id="PS50109"/>
    </source>
</evidence>
<feature type="coiled-coil region" evidence="5">
    <location>
        <begin position="265"/>
        <end position="342"/>
    </location>
</feature>
<dbReference type="InterPro" id="IPR003594">
    <property type="entry name" value="HATPase_dom"/>
</dbReference>
<evidence type="ECO:0000313" key="8">
    <source>
        <dbReference type="EMBL" id="SMG52178.1"/>
    </source>
</evidence>
<dbReference type="PROSITE" id="PS50109">
    <property type="entry name" value="HIS_KIN"/>
    <property type="match status" value="1"/>
</dbReference>
<keyword evidence="4" id="KW-0418">Kinase</keyword>
<dbReference type="Proteomes" id="UP000193804">
    <property type="component" value="Unassembled WGS sequence"/>
</dbReference>
<keyword evidence="3" id="KW-0808">Transferase</keyword>
<dbReference type="PANTHER" id="PTHR42878">
    <property type="entry name" value="TWO-COMPONENT HISTIDINE KINASE"/>
    <property type="match status" value="1"/>
</dbReference>
<keyword evidence="9" id="KW-1185">Reference proteome</keyword>
<sequence>MKSRKGKRIYLIVGIIGILMLLNIFLIKQYGRKIEENQRIINTTQRVVINAEELVQTLHLLDVGIRGYVISDKIVMYQSPFDSATFRKNQALEYLKTTLSRQNYPLATFSSLRDTVDSYFNFVSKIALQLHENNLRKAESMIAEDRGYPVWLMAKDFSNSVTVFEQQIEQKAYEEFEKAIDTSYWLQIILFILTLPTLIYAAVYSVKSISLSNKLRKSEYDKAKILENQNETLDRLVRKRTDEILAQNEEIRAQNEEISSQNDIIMQHNEEMGNQQLLIEEKNKELTTQNEILNNAKATIEKQQKLLELRNEELSEEVARQNEDLQQTNIELVDQINKLEQFGYIVSHNLRAPTARLLGLGNLIVQTSGDEREKIVGLMIQSSKELHEVIDDVGSILLVQRPGSKTLERVDLRESSQKVQRILKHEIDMTEAEITEEWGKESVIHSLPLYVESILYNLISNAIKYHRNNKRPTIRINSYSVEDKIIIEVKDNGMGIDLEKYGEKLFGLYKRFHLHVEGKGLGLYLVKSQVEALGGKIKVESQIGKGTKFSIYLHK</sequence>
<dbReference type="PRINTS" id="PR00344">
    <property type="entry name" value="BCTRLSENSOR"/>
</dbReference>
<keyword evidence="6" id="KW-1133">Transmembrane helix</keyword>
<feature type="transmembrane region" description="Helical" evidence="6">
    <location>
        <begin position="184"/>
        <end position="206"/>
    </location>
</feature>
<evidence type="ECO:0000256" key="3">
    <source>
        <dbReference type="ARBA" id="ARBA00022679"/>
    </source>
</evidence>
<dbReference type="InterPro" id="IPR007891">
    <property type="entry name" value="CHASE3"/>
</dbReference>
<keyword evidence="6" id="KW-0812">Transmembrane</keyword>
<dbReference type="SMART" id="SM00387">
    <property type="entry name" value="HATPase_c"/>
    <property type="match status" value="1"/>
</dbReference>
<dbReference type="Pfam" id="PF05227">
    <property type="entry name" value="CHASE3"/>
    <property type="match status" value="1"/>
</dbReference>
<evidence type="ECO:0000313" key="9">
    <source>
        <dbReference type="Proteomes" id="UP000193804"/>
    </source>
</evidence>
<feature type="domain" description="Histidine kinase" evidence="7">
    <location>
        <begin position="345"/>
        <end position="555"/>
    </location>
</feature>
<reference evidence="9" key="1">
    <citation type="submission" date="2017-04" db="EMBL/GenBank/DDBJ databases">
        <authorList>
            <person name="Varghese N."/>
            <person name="Submissions S."/>
        </authorList>
    </citation>
    <scope>NUCLEOTIDE SEQUENCE [LARGE SCALE GENOMIC DNA]</scope>
    <source>
        <strain evidence="9">DSM 4125</strain>
    </source>
</reference>
<evidence type="ECO:0000256" key="5">
    <source>
        <dbReference type="SAM" id="Coils"/>
    </source>
</evidence>
<dbReference type="InterPro" id="IPR005467">
    <property type="entry name" value="His_kinase_dom"/>
</dbReference>
<evidence type="ECO:0000256" key="2">
    <source>
        <dbReference type="ARBA" id="ARBA00012438"/>
    </source>
</evidence>
<dbReference type="Pfam" id="PF02518">
    <property type="entry name" value="HATPase_c"/>
    <property type="match status" value="1"/>
</dbReference>
<dbReference type="InterPro" id="IPR036890">
    <property type="entry name" value="HATPase_C_sf"/>
</dbReference>
<dbReference type="GO" id="GO:0000155">
    <property type="term" value="F:phosphorelay sensor kinase activity"/>
    <property type="evidence" value="ECO:0007669"/>
    <property type="project" value="InterPro"/>
</dbReference>
<feature type="transmembrane region" description="Helical" evidence="6">
    <location>
        <begin position="9"/>
        <end position="27"/>
    </location>
</feature>
<keyword evidence="6" id="KW-0472">Membrane</keyword>
<dbReference type="OrthoDB" id="9766459at2"/>
<dbReference type="GO" id="GO:0000156">
    <property type="term" value="F:phosphorelay response regulator activity"/>
    <property type="evidence" value="ECO:0007669"/>
    <property type="project" value="TreeGrafter"/>
</dbReference>
<dbReference type="GO" id="GO:0007234">
    <property type="term" value="P:osmosensory signaling via phosphorelay pathway"/>
    <property type="evidence" value="ECO:0007669"/>
    <property type="project" value="TreeGrafter"/>
</dbReference>
<accession>A0A1X7LEA6</accession>
<keyword evidence="5" id="KW-0175">Coiled coil</keyword>
<dbReference type="EMBL" id="FXAW01000010">
    <property type="protein sequence ID" value="SMG52178.1"/>
    <property type="molecule type" value="Genomic_DNA"/>
</dbReference>
<dbReference type="PANTHER" id="PTHR42878:SF15">
    <property type="entry name" value="BACTERIOPHYTOCHROME"/>
    <property type="match status" value="1"/>
</dbReference>
<dbReference type="Gene3D" id="3.30.565.10">
    <property type="entry name" value="Histidine kinase-like ATPase, C-terminal domain"/>
    <property type="match status" value="1"/>
</dbReference>
<dbReference type="Gene3D" id="1.10.287.130">
    <property type="match status" value="1"/>
</dbReference>
<name>A0A1X7LEA6_9BACT</name>
<dbReference type="InterPro" id="IPR036097">
    <property type="entry name" value="HisK_dim/P_sf"/>
</dbReference>
<evidence type="ECO:0000256" key="6">
    <source>
        <dbReference type="SAM" id="Phobius"/>
    </source>
</evidence>
<comment type="catalytic activity">
    <reaction evidence="1">
        <text>ATP + protein L-histidine = ADP + protein N-phospho-L-histidine.</text>
        <dbReference type="EC" id="2.7.13.3"/>
    </reaction>
</comment>
<protein>
    <recommendedName>
        <fullName evidence="2">histidine kinase</fullName>
        <ecNumber evidence="2">2.7.13.3</ecNumber>
    </recommendedName>
</protein>
<dbReference type="SUPFAM" id="SSF55874">
    <property type="entry name" value="ATPase domain of HSP90 chaperone/DNA topoisomerase II/histidine kinase"/>
    <property type="match status" value="1"/>
</dbReference>
<dbReference type="GO" id="GO:0030295">
    <property type="term" value="F:protein kinase activator activity"/>
    <property type="evidence" value="ECO:0007669"/>
    <property type="project" value="TreeGrafter"/>
</dbReference>
<dbReference type="EC" id="2.7.13.3" evidence="2"/>
<gene>
    <name evidence="8" type="ORF">SAMN05661096_03884</name>
</gene>
<dbReference type="InterPro" id="IPR050351">
    <property type="entry name" value="BphY/WalK/GraS-like"/>
</dbReference>
<dbReference type="RefSeq" id="WP_085519003.1">
    <property type="nucleotide sequence ID" value="NZ_FXAW01000010.1"/>
</dbReference>
<dbReference type="SUPFAM" id="SSF47384">
    <property type="entry name" value="Homodimeric domain of signal transducing histidine kinase"/>
    <property type="match status" value="1"/>
</dbReference>
<evidence type="ECO:0000256" key="1">
    <source>
        <dbReference type="ARBA" id="ARBA00000085"/>
    </source>
</evidence>
<dbReference type="AlphaFoldDB" id="A0A1X7LEA6"/>
<organism evidence="8 9">
    <name type="scientific">Marivirga sericea</name>
    <dbReference type="NCBI Taxonomy" id="1028"/>
    <lineage>
        <taxon>Bacteria</taxon>
        <taxon>Pseudomonadati</taxon>
        <taxon>Bacteroidota</taxon>
        <taxon>Cytophagia</taxon>
        <taxon>Cytophagales</taxon>
        <taxon>Marivirgaceae</taxon>
        <taxon>Marivirga</taxon>
    </lineage>
</organism>
<proteinExistence type="predicted"/>